<evidence type="ECO:0000313" key="3">
    <source>
        <dbReference type="EMBL" id="MFC5988624.1"/>
    </source>
</evidence>
<dbReference type="Proteomes" id="UP001596250">
    <property type="component" value="Unassembled WGS sequence"/>
</dbReference>
<dbReference type="PROSITE" id="PS51257">
    <property type="entry name" value="PROKAR_LIPOPROTEIN"/>
    <property type="match status" value="1"/>
</dbReference>
<gene>
    <name evidence="3" type="ORF">ACFPXP_19645</name>
</gene>
<organism evidence="3 4">
    <name type="scientific">Marinicrinis lubricantis</name>
    <dbReference type="NCBI Taxonomy" id="2086470"/>
    <lineage>
        <taxon>Bacteria</taxon>
        <taxon>Bacillati</taxon>
        <taxon>Bacillota</taxon>
        <taxon>Bacilli</taxon>
        <taxon>Bacillales</taxon>
        <taxon>Paenibacillaceae</taxon>
    </lineage>
</organism>
<name>A0ABW1IU33_9BACL</name>
<keyword evidence="4" id="KW-1185">Reference proteome</keyword>
<sequence length="417" mass="45668">MNKRLKINILFFAVILTLTACTPGATQGQQTQKGQVNVDQQKNKASEPPWIASKNTTRINNSDPFQTAVLVSKTVWMATNEKNQPGGVILANPEDWQSALVSADLIHHPNNGPVLFVNKNNVPEITKNELKRLNPVGSTLNNGTQVILVGNLDQNVEQEIKGMGFKTDWIKGEGPAAIAKTVDDYYARVSQGYPQSVIIGSLDSQEYSLPAINWIAHMPEPLLYVTKDEIPTDTVEALKLRNGKASIYLLGPKSIISENVEKQLGQYGKVVRISGNDPYENAVAFAKYKDPETGFGWGITSPGHNFSFISLNTASLALAAAPFSHLGKHAPILWTDKEKMPDTVMDYMMTVQPKYKKSPTEGPYNHSWLVGDEQSLNRAAQGEIDDMLEIISSTGEGHGQHEGNSKNGMSEMPGMGH</sequence>
<dbReference type="PANTHER" id="PTHR30032:SF4">
    <property type="entry name" value="AMIDASE ENHANCER"/>
    <property type="match status" value="1"/>
</dbReference>
<accession>A0ABW1IU33</accession>
<proteinExistence type="predicted"/>
<evidence type="ECO:0000256" key="1">
    <source>
        <dbReference type="SAM" id="MobiDB-lite"/>
    </source>
</evidence>
<dbReference type="RefSeq" id="WP_379896096.1">
    <property type="nucleotide sequence ID" value="NZ_CBCSCT010000010.1"/>
</dbReference>
<dbReference type="InterPro" id="IPR051922">
    <property type="entry name" value="Bact_Sporulation_Assoc"/>
</dbReference>
<reference evidence="4" key="1">
    <citation type="journal article" date="2019" name="Int. J. Syst. Evol. Microbiol.">
        <title>The Global Catalogue of Microorganisms (GCM) 10K type strain sequencing project: providing services to taxonomists for standard genome sequencing and annotation.</title>
        <authorList>
            <consortium name="The Broad Institute Genomics Platform"/>
            <consortium name="The Broad Institute Genome Sequencing Center for Infectious Disease"/>
            <person name="Wu L."/>
            <person name="Ma J."/>
        </authorList>
    </citation>
    <scope>NUCLEOTIDE SEQUENCE [LARGE SCALE GENOMIC DNA]</scope>
    <source>
        <strain evidence="4">CCM 8749</strain>
    </source>
</reference>
<dbReference type="EMBL" id="JBHSQV010000183">
    <property type="protein sequence ID" value="MFC5988624.1"/>
    <property type="molecule type" value="Genomic_DNA"/>
</dbReference>
<evidence type="ECO:0000313" key="4">
    <source>
        <dbReference type="Proteomes" id="UP001596250"/>
    </source>
</evidence>
<feature type="compositionally biased region" description="Low complexity" evidence="1">
    <location>
        <begin position="25"/>
        <end position="35"/>
    </location>
</feature>
<dbReference type="PANTHER" id="PTHR30032">
    <property type="entry name" value="N-ACETYLMURAMOYL-L-ALANINE AMIDASE-RELATED"/>
    <property type="match status" value="1"/>
</dbReference>
<feature type="region of interest" description="Disordered" evidence="1">
    <location>
        <begin position="25"/>
        <end position="48"/>
    </location>
</feature>
<feature type="chain" id="PRO_5046596427" evidence="2">
    <location>
        <begin position="21"/>
        <end position="417"/>
    </location>
</feature>
<protein>
    <submittedName>
        <fullName evidence="3">Cell wall-binding repeat-containing protein</fullName>
    </submittedName>
</protein>
<keyword evidence="2" id="KW-0732">Signal</keyword>
<feature type="signal peptide" evidence="2">
    <location>
        <begin position="1"/>
        <end position="20"/>
    </location>
</feature>
<evidence type="ECO:0000256" key="2">
    <source>
        <dbReference type="SAM" id="SignalP"/>
    </source>
</evidence>
<feature type="region of interest" description="Disordered" evidence="1">
    <location>
        <begin position="394"/>
        <end position="417"/>
    </location>
</feature>
<comment type="caution">
    <text evidence="3">The sequence shown here is derived from an EMBL/GenBank/DDBJ whole genome shotgun (WGS) entry which is preliminary data.</text>
</comment>
<dbReference type="InterPro" id="IPR007253">
    <property type="entry name" value="Cell_wall-bd_2"/>
</dbReference>
<dbReference type="Pfam" id="PF04122">
    <property type="entry name" value="CW_binding_2"/>
    <property type="match status" value="1"/>
</dbReference>